<dbReference type="SUPFAM" id="SSF56112">
    <property type="entry name" value="Protein kinase-like (PK-like)"/>
    <property type="match status" value="1"/>
</dbReference>
<keyword evidence="5" id="KW-1185">Reference proteome</keyword>
<evidence type="ECO:0000313" key="4">
    <source>
        <dbReference type="EMBL" id="GJD45284.1"/>
    </source>
</evidence>
<dbReference type="PANTHER" id="PTHR10566:SF113">
    <property type="entry name" value="PROTEIN ACTIVITY OF BC1 COMPLEX KINASE 7, CHLOROPLASTIC"/>
    <property type="match status" value="1"/>
</dbReference>
<dbReference type="Proteomes" id="UP001055117">
    <property type="component" value="Unassembled WGS sequence"/>
</dbReference>
<dbReference type="InterPro" id="IPR050154">
    <property type="entry name" value="UbiB_kinase"/>
</dbReference>
<protein>
    <recommendedName>
        <fullName evidence="3">ABC1 atypical kinase-like domain-containing protein</fullName>
    </recommendedName>
</protein>
<organism evidence="4 5">
    <name type="scientific">Methylobacterium cerastii</name>
    <dbReference type="NCBI Taxonomy" id="932741"/>
    <lineage>
        <taxon>Bacteria</taxon>
        <taxon>Pseudomonadati</taxon>
        <taxon>Pseudomonadota</taxon>
        <taxon>Alphaproteobacteria</taxon>
        <taxon>Hyphomicrobiales</taxon>
        <taxon>Methylobacteriaceae</taxon>
        <taxon>Methylobacterium</taxon>
    </lineage>
</organism>
<dbReference type="RefSeq" id="WP_238272519.1">
    <property type="nucleotide sequence ID" value="NZ_BPQG01000048.1"/>
</dbReference>
<keyword evidence="2" id="KW-1133">Transmembrane helix</keyword>
<accession>A0ABQ4QJ49</accession>
<name>A0ABQ4QJ49_9HYPH</name>
<gene>
    <name evidence="4" type="primary">ubiB_3</name>
    <name evidence="4" type="ORF">AFCDBAGC_3155</name>
</gene>
<dbReference type="InterPro" id="IPR004147">
    <property type="entry name" value="ABC1_dom"/>
</dbReference>
<dbReference type="CDD" id="cd05121">
    <property type="entry name" value="ABC1_ADCK3-like"/>
    <property type="match status" value="1"/>
</dbReference>
<feature type="domain" description="ABC1 atypical kinase-like" evidence="3">
    <location>
        <begin position="95"/>
        <end position="339"/>
    </location>
</feature>
<evidence type="ECO:0000259" key="3">
    <source>
        <dbReference type="Pfam" id="PF03109"/>
    </source>
</evidence>
<comment type="similarity">
    <text evidence="1">Belongs to the protein kinase superfamily. ADCK protein kinase family.</text>
</comment>
<evidence type="ECO:0000256" key="2">
    <source>
        <dbReference type="SAM" id="Phobius"/>
    </source>
</evidence>
<keyword evidence="2" id="KW-0472">Membrane</keyword>
<dbReference type="PANTHER" id="PTHR10566">
    <property type="entry name" value="CHAPERONE-ACTIVITY OF BC1 COMPLEX CABC1 -RELATED"/>
    <property type="match status" value="1"/>
</dbReference>
<dbReference type="InterPro" id="IPR011009">
    <property type="entry name" value="Kinase-like_dom_sf"/>
</dbReference>
<feature type="transmembrane region" description="Helical" evidence="2">
    <location>
        <begin position="516"/>
        <end position="539"/>
    </location>
</feature>
<proteinExistence type="inferred from homology"/>
<comment type="caution">
    <text evidence="4">The sequence shown here is derived from an EMBL/GenBank/DDBJ whole genome shotgun (WGS) entry which is preliminary data.</text>
</comment>
<sequence length="543" mass="59531">MLKTAFVAARDRQRLSEIASILIGFGVNKVVDRLGLRYIPILPRRKPKIDITRLSEPERLRRAIEALGPTFIKFGQVLASRPDLLSPMWTEELAKLHSQVSPVSWETIRPQLEADLGAPPQEIFAEFDTDAIASASIAQVYRAKLHSGEDVIVKVLRPGLRKIIDADLRLMAHGARIVETEWPDMARYQPGEQMRHLAAGLNGELDLLNEARNCELLASLFSDRDDIVFPKIHWEWCSERVLVQEFIHGIPPNDEARLAAAGVDKKLLAQKGTDAFLKMALIEGVFHADPHPGNMLAMSGNRIGFIDFGIIGRLSQKRRNQLLVLIGAMLKQDADGLMAVLLDWTGSSSPDLTRLEGSAQSFVESHSSIPLNLGLVLTDFMTMARENDLAMPTDLAILFKGLVTADGVMRHLDPDFDLFAAAGPTVRASMKSQFSLGGLKTKAEALGVGLYGAASELPTLIHLMLVRLKQGRVTVEIEVKGLDKVTRGIERAAARVAVALVVAAFATQLAPRLIDLGTPVFVTIGLIVFTLGVGWLVLLGRKK</sequence>
<keyword evidence="2" id="KW-0812">Transmembrane</keyword>
<evidence type="ECO:0000256" key="1">
    <source>
        <dbReference type="ARBA" id="ARBA00009670"/>
    </source>
</evidence>
<dbReference type="Pfam" id="PF03109">
    <property type="entry name" value="ABC1"/>
    <property type="match status" value="1"/>
</dbReference>
<dbReference type="EMBL" id="BPQG01000048">
    <property type="protein sequence ID" value="GJD45284.1"/>
    <property type="molecule type" value="Genomic_DNA"/>
</dbReference>
<reference evidence="4 5" key="1">
    <citation type="journal article" date="2021" name="Front. Microbiol.">
        <title>Comprehensive Comparative Genomics and Phenotyping of Methylobacterium Species.</title>
        <authorList>
            <person name="Alessa O."/>
            <person name="Ogura Y."/>
            <person name="Fujitani Y."/>
            <person name="Takami H."/>
            <person name="Hayashi T."/>
            <person name="Sahin N."/>
            <person name="Tani A."/>
        </authorList>
    </citation>
    <scope>NUCLEOTIDE SEQUENCE [LARGE SCALE GENOMIC DNA]</scope>
    <source>
        <strain evidence="4 5">DSM 23679</strain>
    </source>
</reference>
<evidence type="ECO:0000313" key="5">
    <source>
        <dbReference type="Proteomes" id="UP001055117"/>
    </source>
</evidence>